<protein>
    <recommendedName>
        <fullName evidence="6">Ferredoxin-type protein NapF</fullName>
    </recommendedName>
</protein>
<keyword evidence="3 6" id="KW-0677">Repeat</keyword>
<feature type="binding site" evidence="6">
    <location>
        <position position="50"/>
    </location>
    <ligand>
        <name>[4Fe-4S] cluster</name>
        <dbReference type="ChEBI" id="CHEBI:49883"/>
        <label>1</label>
    </ligand>
</feature>
<feature type="domain" description="4Fe-4S ferredoxin-type" evidence="7">
    <location>
        <begin position="147"/>
        <end position="176"/>
    </location>
</feature>
<comment type="subunit">
    <text evidence="6">Interacts with the cytoplasmic NapA precursor.</text>
</comment>
<comment type="cofactor">
    <cofactor evidence="6">
        <name>[4Fe-4S] cluster</name>
        <dbReference type="ChEBI" id="CHEBI:49883"/>
    </cofactor>
</comment>
<evidence type="ECO:0000256" key="1">
    <source>
        <dbReference type="ARBA" id="ARBA00022485"/>
    </source>
</evidence>
<dbReference type="InterPro" id="IPR017896">
    <property type="entry name" value="4Fe4S_Fe-S-bd"/>
</dbReference>
<dbReference type="PANTHER" id="PTHR43687:SF1">
    <property type="entry name" value="FERREDOXIN III"/>
    <property type="match status" value="1"/>
</dbReference>
<feature type="binding site" evidence="6">
    <location>
        <position position="56"/>
    </location>
    <ligand>
        <name>[4Fe-4S] cluster</name>
        <dbReference type="ChEBI" id="CHEBI:49883"/>
        <label>1</label>
    </ligand>
</feature>
<comment type="caution">
    <text evidence="8">The sequence shown here is derived from an EMBL/GenBank/DDBJ whole genome shotgun (WGS) entry which is preliminary data.</text>
</comment>
<dbReference type="InterPro" id="IPR017900">
    <property type="entry name" value="4Fe4S_Fe_S_CS"/>
</dbReference>
<dbReference type="PROSITE" id="PS51379">
    <property type="entry name" value="4FE4S_FER_2"/>
    <property type="match status" value="3"/>
</dbReference>
<feature type="binding site" evidence="6">
    <location>
        <position position="94"/>
    </location>
    <ligand>
        <name>[4Fe-4S] cluster</name>
        <dbReference type="ChEBI" id="CHEBI:49883"/>
        <label>2</label>
    </ligand>
</feature>
<feature type="domain" description="4Fe-4S ferredoxin-type" evidence="7">
    <location>
        <begin position="71"/>
        <end position="104"/>
    </location>
</feature>
<feature type="binding site" evidence="6">
    <location>
        <position position="90"/>
    </location>
    <ligand>
        <name>[4Fe-4S] cluster</name>
        <dbReference type="ChEBI" id="CHEBI:49883"/>
        <label>2</label>
    </ligand>
</feature>
<dbReference type="EMBL" id="JACI01000002">
    <property type="protein sequence ID" value="OAQ14426.1"/>
    <property type="molecule type" value="Genomic_DNA"/>
</dbReference>
<dbReference type="PANTHER" id="PTHR43687">
    <property type="entry name" value="ADENYLYLSULFATE REDUCTASE, BETA SUBUNIT"/>
    <property type="match status" value="1"/>
</dbReference>
<feature type="binding site" evidence="6">
    <location>
        <position position="162"/>
    </location>
    <ligand>
        <name>[4Fe-4S] cluster</name>
        <dbReference type="ChEBI" id="CHEBI:49883"/>
        <label>3</label>
    </ligand>
</feature>
<dbReference type="InterPro" id="IPR004496">
    <property type="entry name" value="NapF"/>
</dbReference>
<evidence type="ECO:0000259" key="7">
    <source>
        <dbReference type="PROSITE" id="PS51379"/>
    </source>
</evidence>
<dbReference type="NCBIfam" id="TIGR00402">
    <property type="entry name" value="napF"/>
    <property type="match status" value="1"/>
</dbReference>
<dbReference type="Gene3D" id="3.30.70.20">
    <property type="match status" value="2"/>
</dbReference>
<comment type="function">
    <text evidence="6">Could be involved in the maturation of NapA, the catalytic subunit of the periplasmic nitrate reductase, before its export into the periplasm.</text>
</comment>
<sequence>MADFTEQTLPRRQFLRGQFLNTLKTEQVKRQGLNAIRPPWADLVNFLQKCTACDACINACEMQILKRGAGGYPEVDFSVGRKECSFCAACVNVCQQDVFRLTSEIAWEHKIEIQQGCLTHIGVECRACEDSCEQRAIRFKRTVGGIAKPILNLDNCNGCGACLASCPSDAIQLLQEGRKSAE</sequence>
<dbReference type="RefSeq" id="WP_064318780.1">
    <property type="nucleotide sequence ID" value="NZ_JACI01000002.1"/>
</dbReference>
<dbReference type="Pfam" id="PF13187">
    <property type="entry name" value="Fer4_9"/>
    <property type="match status" value="1"/>
</dbReference>
<dbReference type="Proteomes" id="UP000078358">
    <property type="component" value="Unassembled WGS sequence"/>
</dbReference>
<name>A0A179CWY5_BIBTR</name>
<evidence type="ECO:0000256" key="3">
    <source>
        <dbReference type="ARBA" id="ARBA00022737"/>
    </source>
</evidence>
<dbReference type="HAMAP" id="MF_02201">
    <property type="entry name" value="NapF"/>
    <property type="match status" value="1"/>
</dbReference>
<dbReference type="CDD" id="cd10564">
    <property type="entry name" value="NapF_like"/>
    <property type="match status" value="1"/>
</dbReference>
<evidence type="ECO:0000256" key="2">
    <source>
        <dbReference type="ARBA" id="ARBA00022723"/>
    </source>
</evidence>
<dbReference type="PROSITE" id="PS00198">
    <property type="entry name" value="4FE4S_FER_1"/>
    <property type="match status" value="1"/>
</dbReference>
<keyword evidence="4 6" id="KW-0408">Iron</keyword>
<dbReference type="Pfam" id="PF12838">
    <property type="entry name" value="Fer4_7"/>
    <property type="match status" value="1"/>
</dbReference>
<gene>
    <name evidence="6" type="primary">napF</name>
    <name evidence="8" type="ORF">F480_08695</name>
</gene>
<keyword evidence="1 6" id="KW-0004">4Fe-4S</keyword>
<proteinExistence type="inferred from homology"/>
<keyword evidence="6" id="KW-0963">Cytoplasm</keyword>
<dbReference type="GO" id="GO:0046872">
    <property type="term" value="F:metal ion binding"/>
    <property type="evidence" value="ECO:0007669"/>
    <property type="project" value="UniProtKB-KW"/>
</dbReference>
<evidence type="ECO:0000256" key="5">
    <source>
        <dbReference type="ARBA" id="ARBA00023014"/>
    </source>
</evidence>
<dbReference type="AlphaFoldDB" id="A0A179CWY5"/>
<evidence type="ECO:0000313" key="8">
    <source>
        <dbReference type="EMBL" id="OAQ14426.1"/>
    </source>
</evidence>
<comment type="subcellular location">
    <subcellularLocation>
        <location evidence="6">Cytoplasm</location>
    </subcellularLocation>
</comment>
<feature type="binding site" evidence="6">
    <location>
        <position position="60"/>
    </location>
    <ligand>
        <name>[4Fe-4S] cluster</name>
        <dbReference type="ChEBI" id="CHEBI:49883"/>
        <label>1</label>
    </ligand>
</feature>
<accession>A0A179CWY5</accession>
<feature type="binding site" evidence="6">
    <location>
        <position position="53"/>
    </location>
    <ligand>
        <name>[4Fe-4S] cluster</name>
        <dbReference type="ChEBI" id="CHEBI:49883"/>
        <label>1</label>
    </ligand>
</feature>
<comment type="similarity">
    <text evidence="6">Belongs to the NapF family.</text>
</comment>
<feature type="binding site" evidence="6">
    <location>
        <position position="87"/>
    </location>
    <ligand>
        <name>[4Fe-4S] cluster</name>
        <dbReference type="ChEBI" id="CHEBI:49883"/>
        <label>2</label>
    </ligand>
</feature>
<feature type="binding site" evidence="6">
    <location>
        <position position="159"/>
    </location>
    <ligand>
        <name>[4Fe-4S] cluster</name>
        <dbReference type="ChEBI" id="CHEBI:49883"/>
        <label>3</label>
    </ligand>
</feature>
<keyword evidence="5 6" id="KW-0411">Iron-sulfur</keyword>
<dbReference type="GO" id="GO:0005737">
    <property type="term" value="C:cytoplasm"/>
    <property type="evidence" value="ECO:0007669"/>
    <property type="project" value="UniProtKB-SubCell"/>
</dbReference>
<dbReference type="InterPro" id="IPR050572">
    <property type="entry name" value="Fe-S_Ferredoxin"/>
</dbReference>
<dbReference type="GO" id="GO:0051539">
    <property type="term" value="F:4 iron, 4 sulfur cluster binding"/>
    <property type="evidence" value="ECO:0007669"/>
    <property type="project" value="UniProtKB-UniRule"/>
</dbReference>
<evidence type="ECO:0000256" key="4">
    <source>
        <dbReference type="ARBA" id="ARBA00023004"/>
    </source>
</evidence>
<evidence type="ECO:0000313" key="9">
    <source>
        <dbReference type="Proteomes" id="UP000078358"/>
    </source>
</evidence>
<feature type="domain" description="4Fe-4S ferredoxin-type" evidence="7">
    <location>
        <begin position="40"/>
        <end position="70"/>
    </location>
</feature>
<feature type="binding site" evidence="6">
    <location>
        <position position="166"/>
    </location>
    <ligand>
        <name>[4Fe-4S] cluster</name>
        <dbReference type="ChEBI" id="CHEBI:49883"/>
        <label>3</label>
    </ligand>
</feature>
<organism evidence="8 9">
    <name type="scientific">Bibersteinia trehalosi Y31</name>
    <dbReference type="NCBI Taxonomy" id="1261658"/>
    <lineage>
        <taxon>Bacteria</taxon>
        <taxon>Pseudomonadati</taxon>
        <taxon>Pseudomonadota</taxon>
        <taxon>Gammaproteobacteria</taxon>
        <taxon>Pasteurellales</taxon>
        <taxon>Pasteurellaceae</taxon>
        <taxon>Bibersteinia</taxon>
    </lineage>
</organism>
<keyword evidence="2 6" id="KW-0479">Metal-binding</keyword>
<feature type="binding site" evidence="6">
    <location>
        <position position="84"/>
    </location>
    <ligand>
        <name>[4Fe-4S] cluster</name>
        <dbReference type="ChEBI" id="CHEBI:49883"/>
        <label>2</label>
    </ligand>
</feature>
<dbReference type="PATRIC" id="fig|1261658.3.peg.1734"/>
<evidence type="ECO:0000256" key="6">
    <source>
        <dbReference type="HAMAP-Rule" id="MF_02201"/>
    </source>
</evidence>
<feature type="binding site" evidence="6">
    <location>
        <position position="156"/>
    </location>
    <ligand>
        <name>[4Fe-4S] cluster</name>
        <dbReference type="ChEBI" id="CHEBI:49883"/>
        <label>3</label>
    </ligand>
</feature>
<reference evidence="8 9" key="1">
    <citation type="submission" date="2014-01" db="EMBL/GenBank/DDBJ databases">
        <authorList>
            <person name="Zuccon D."/>
        </authorList>
    </citation>
    <scope>NUCLEOTIDE SEQUENCE [LARGE SCALE GENOMIC DNA]</scope>
    <source>
        <strain evidence="8 9">Y31</strain>
    </source>
</reference>
<dbReference type="SUPFAM" id="SSF54862">
    <property type="entry name" value="4Fe-4S ferredoxins"/>
    <property type="match status" value="1"/>
</dbReference>